<evidence type="ECO:0000313" key="5">
    <source>
        <dbReference type="Proteomes" id="UP001159364"/>
    </source>
</evidence>
<accession>A0AAV8T6E1</accession>
<keyword evidence="5" id="KW-1185">Reference proteome</keyword>
<dbReference type="AlphaFoldDB" id="A0AAV8T6E1"/>
<dbReference type="Proteomes" id="UP001159364">
    <property type="component" value="Linkage Group LG06"/>
</dbReference>
<organism evidence="4 5">
    <name type="scientific">Erythroxylum novogranatense</name>
    <dbReference type="NCBI Taxonomy" id="1862640"/>
    <lineage>
        <taxon>Eukaryota</taxon>
        <taxon>Viridiplantae</taxon>
        <taxon>Streptophyta</taxon>
        <taxon>Embryophyta</taxon>
        <taxon>Tracheophyta</taxon>
        <taxon>Spermatophyta</taxon>
        <taxon>Magnoliopsida</taxon>
        <taxon>eudicotyledons</taxon>
        <taxon>Gunneridae</taxon>
        <taxon>Pentapetalae</taxon>
        <taxon>rosids</taxon>
        <taxon>fabids</taxon>
        <taxon>Malpighiales</taxon>
        <taxon>Erythroxylaceae</taxon>
        <taxon>Erythroxylum</taxon>
    </lineage>
</organism>
<reference evidence="4 5" key="1">
    <citation type="submission" date="2021-09" db="EMBL/GenBank/DDBJ databases">
        <title>Genomic insights and catalytic innovation underlie evolution of tropane alkaloids biosynthesis.</title>
        <authorList>
            <person name="Wang Y.-J."/>
            <person name="Tian T."/>
            <person name="Huang J.-P."/>
            <person name="Huang S.-X."/>
        </authorList>
    </citation>
    <scope>NUCLEOTIDE SEQUENCE [LARGE SCALE GENOMIC DNA]</scope>
    <source>
        <strain evidence="4">KIB-2018</strain>
        <tissue evidence="4">Leaf</tissue>
    </source>
</reference>
<proteinExistence type="predicted"/>
<comment type="caution">
    <text evidence="4">The sequence shown here is derived from an EMBL/GenBank/DDBJ whole genome shotgun (WGS) entry which is preliminary data.</text>
</comment>
<dbReference type="GO" id="GO:0003676">
    <property type="term" value="F:nucleic acid binding"/>
    <property type="evidence" value="ECO:0007669"/>
    <property type="project" value="InterPro"/>
</dbReference>
<sequence length="326" mass="35323">MMKSGYILASHLNRPPEVLPHVDWTFLWKLRIPPKVREFLWRALRGVLPTKGKLAQRGMNYGTLCGCGADPETLDLALLHCPAAASVWHLWGCGGSSTSLSFVNCFAALRASSILHLALDYFQEWTAAQQRRRTPLPRSPASTSNATGDSSVLWKCYTDAAIFDSSRSFGSGSVTCATDGTFLHAFSTFCHGSVPPKVAEAIALRSSLEQVSTRCLGPGLVFSDAQEVVQAVSSDVEDWSEYGNIIEDCRQLLRQCVDIKVSWIRRVANGLAHCLARSLFGLSLVTLVMGEPSSSLGPFPPLPSTVATGSPPVSRELEDGELRASP</sequence>
<dbReference type="SUPFAM" id="SSF53098">
    <property type="entry name" value="Ribonuclease H-like"/>
    <property type="match status" value="1"/>
</dbReference>
<evidence type="ECO:0008006" key="6">
    <source>
        <dbReference type="Google" id="ProtNLM"/>
    </source>
</evidence>
<feature type="region of interest" description="Disordered" evidence="1">
    <location>
        <begin position="296"/>
        <end position="326"/>
    </location>
</feature>
<dbReference type="InterPro" id="IPR012337">
    <property type="entry name" value="RNaseH-like_sf"/>
</dbReference>
<evidence type="ECO:0000313" key="4">
    <source>
        <dbReference type="EMBL" id="KAJ8761929.1"/>
    </source>
</evidence>
<dbReference type="InterPro" id="IPR044730">
    <property type="entry name" value="RNase_H-like_dom_plant"/>
</dbReference>
<feature type="domain" description="Reverse transcriptase zinc-binding" evidence="3">
    <location>
        <begin position="22"/>
        <end position="88"/>
    </location>
</feature>
<dbReference type="GO" id="GO:0004523">
    <property type="term" value="F:RNA-DNA hybrid ribonuclease activity"/>
    <property type="evidence" value="ECO:0007669"/>
    <property type="project" value="InterPro"/>
</dbReference>
<gene>
    <name evidence="4" type="ORF">K2173_006531</name>
</gene>
<evidence type="ECO:0000259" key="3">
    <source>
        <dbReference type="Pfam" id="PF13966"/>
    </source>
</evidence>
<dbReference type="Gene3D" id="3.30.420.10">
    <property type="entry name" value="Ribonuclease H-like superfamily/Ribonuclease H"/>
    <property type="match status" value="1"/>
</dbReference>
<dbReference type="InterPro" id="IPR036397">
    <property type="entry name" value="RNaseH_sf"/>
</dbReference>
<dbReference type="InterPro" id="IPR026960">
    <property type="entry name" value="RVT-Znf"/>
</dbReference>
<dbReference type="CDD" id="cd06222">
    <property type="entry name" value="RNase_H_like"/>
    <property type="match status" value="1"/>
</dbReference>
<dbReference type="PANTHER" id="PTHR47074:SF48">
    <property type="entry name" value="POLYNUCLEOTIDYL TRANSFERASE, RIBONUCLEASE H-LIKE SUPERFAMILY PROTEIN"/>
    <property type="match status" value="1"/>
</dbReference>
<feature type="domain" description="RNase H type-1" evidence="2">
    <location>
        <begin position="164"/>
        <end position="277"/>
    </location>
</feature>
<dbReference type="PANTHER" id="PTHR47074">
    <property type="entry name" value="BNAC02G40300D PROTEIN"/>
    <property type="match status" value="1"/>
</dbReference>
<dbReference type="InterPro" id="IPR002156">
    <property type="entry name" value="RNaseH_domain"/>
</dbReference>
<feature type="compositionally biased region" description="Basic and acidic residues" evidence="1">
    <location>
        <begin position="315"/>
        <end position="326"/>
    </location>
</feature>
<dbReference type="Pfam" id="PF13966">
    <property type="entry name" value="zf-RVT"/>
    <property type="match status" value="1"/>
</dbReference>
<dbReference type="InterPro" id="IPR052929">
    <property type="entry name" value="RNase_H-like_EbsB-rel"/>
</dbReference>
<dbReference type="EMBL" id="JAIWQS010000006">
    <property type="protein sequence ID" value="KAJ8761929.1"/>
    <property type="molecule type" value="Genomic_DNA"/>
</dbReference>
<dbReference type="Pfam" id="PF13456">
    <property type="entry name" value="RVT_3"/>
    <property type="match status" value="1"/>
</dbReference>
<protein>
    <recommendedName>
        <fullName evidence="6">Reverse transcriptase zinc-binding domain-containing protein</fullName>
    </recommendedName>
</protein>
<evidence type="ECO:0000259" key="2">
    <source>
        <dbReference type="Pfam" id="PF13456"/>
    </source>
</evidence>
<evidence type="ECO:0000256" key="1">
    <source>
        <dbReference type="SAM" id="MobiDB-lite"/>
    </source>
</evidence>
<name>A0AAV8T6E1_9ROSI</name>